<evidence type="ECO:0000256" key="2">
    <source>
        <dbReference type="SAM" id="MobiDB-lite"/>
    </source>
</evidence>
<feature type="region of interest" description="Disordered" evidence="2">
    <location>
        <begin position="60"/>
        <end position="135"/>
    </location>
</feature>
<evidence type="ECO:0000256" key="1">
    <source>
        <dbReference type="SAM" id="Coils"/>
    </source>
</evidence>
<keyword evidence="5" id="KW-1185">Reference proteome</keyword>
<dbReference type="SMART" id="SM00164">
    <property type="entry name" value="TBC"/>
    <property type="match status" value="1"/>
</dbReference>
<accession>A0AAF0AYL6</accession>
<dbReference type="Gene3D" id="1.10.287.1490">
    <property type="match status" value="1"/>
</dbReference>
<dbReference type="AlphaFoldDB" id="A0AAF0AYL6"/>
<dbReference type="InterPro" id="IPR000195">
    <property type="entry name" value="Rab-GAP-TBC_dom"/>
</dbReference>
<proteinExistence type="predicted"/>
<feature type="compositionally biased region" description="Polar residues" evidence="2">
    <location>
        <begin position="1"/>
        <end position="14"/>
    </location>
</feature>
<dbReference type="RefSeq" id="XP_056038962.1">
    <property type="nucleotide sequence ID" value="XM_056183616.1"/>
</dbReference>
<gene>
    <name evidence="4" type="ORF">SOMG_04839</name>
</gene>
<dbReference type="PANTHER" id="PTHR47219:SF9">
    <property type="entry name" value="GTPASE ACTIVATING PROTEIN AND CENTROSOME-ASSOCIATED, ISOFORM B"/>
    <property type="match status" value="1"/>
</dbReference>
<dbReference type="KEGG" id="som:SOMG_04839"/>
<dbReference type="PROSITE" id="PS50086">
    <property type="entry name" value="TBC_RABGAP"/>
    <property type="match status" value="1"/>
</dbReference>
<keyword evidence="1" id="KW-0175">Coiled coil</keyword>
<feature type="region of interest" description="Disordered" evidence="2">
    <location>
        <begin position="1"/>
        <end position="20"/>
    </location>
</feature>
<evidence type="ECO:0000259" key="3">
    <source>
        <dbReference type="PROSITE" id="PS50086"/>
    </source>
</evidence>
<dbReference type="SUPFAM" id="SSF47923">
    <property type="entry name" value="Ypt/Rab-GAP domain of gyp1p"/>
    <property type="match status" value="1"/>
</dbReference>
<reference evidence="4 5" key="1">
    <citation type="journal article" date="2023" name="G3 (Bethesda)">
        <title>A high-quality reference genome for the fission yeast Schizosaccharomyces osmophilus.</title>
        <authorList>
            <person name="Jia G.S."/>
            <person name="Zhang W.C."/>
            <person name="Liang Y."/>
            <person name="Liu X.H."/>
            <person name="Rhind N."/>
            <person name="Pidoux A."/>
            <person name="Brysch-Herzberg M."/>
            <person name="Du L.L."/>
        </authorList>
    </citation>
    <scope>NUCLEOTIDE SEQUENCE [LARGE SCALE GENOMIC DNA]</scope>
    <source>
        <strain evidence="4 5">CBS 15793</strain>
    </source>
</reference>
<dbReference type="Pfam" id="PF23436">
    <property type="entry name" value="RabGap-TBC_2"/>
    <property type="match status" value="1"/>
</dbReference>
<dbReference type="GeneID" id="80878305"/>
<feature type="coiled-coil region" evidence="1">
    <location>
        <begin position="506"/>
        <end position="632"/>
    </location>
</feature>
<protein>
    <submittedName>
        <fullName evidence="4">GTPase activating protein</fullName>
    </submittedName>
</protein>
<dbReference type="GO" id="GO:0005096">
    <property type="term" value="F:GTPase activator activity"/>
    <property type="evidence" value="ECO:0007669"/>
    <property type="project" value="TreeGrafter"/>
</dbReference>
<evidence type="ECO:0000313" key="4">
    <source>
        <dbReference type="EMBL" id="WBW74719.1"/>
    </source>
</evidence>
<dbReference type="Gene3D" id="1.10.472.80">
    <property type="entry name" value="Ypt/Rab-GAP domain of gyp1p, domain 3"/>
    <property type="match status" value="1"/>
</dbReference>
<dbReference type="InterPro" id="IPR035969">
    <property type="entry name" value="Rab-GAP_TBC_sf"/>
</dbReference>
<dbReference type="GO" id="GO:0031267">
    <property type="term" value="F:small GTPase binding"/>
    <property type="evidence" value="ECO:0007669"/>
    <property type="project" value="TreeGrafter"/>
</dbReference>
<organism evidence="4 5">
    <name type="scientific">Schizosaccharomyces osmophilus</name>
    <dbReference type="NCBI Taxonomy" id="2545709"/>
    <lineage>
        <taxon>Eukaryota</taxon>
        <taxon>Fungi</taxon>
        <taxon>Dikarya</taxon>
        <taxon>Ascomycota</taxon>
        <taxon>Taphrinomycotina</taxon>
        <taxon>Schizosaccharomycetes</taxon>
        <taxon>Schizosaccharomycetales</taxon>
        <taxon>Schizosaccharomycetaceae</taxon>
        <taxon>Schizosaccharomyces</taxon>
    </lineage>
</organism>
<sequence>MNNTAVEPYSSSTLEPLEKQHEIIEEKENLSTIHAMSMESLRSSKSSESSLKEISLDYSSPGLQAQAAIPEETNSNYADKSMLRPISPGVRGNNGIHSTQAENPGFGQFRPDPSPSSSFISTETNQTSSSSPQSGFEQLRTIFRSHEDPSKAINDSRIQTLIFELNQQCESDSIPVSQIDWLEWARLSLSANDYTTNSDAETSIASIRNLMLKNSWSVPSPCRKSVWQTLVTAERNELLTLYATLSTSINSLDPVIKRVIRNNAFRGPLESFKYASPTRAKVSTNGLFHVLHAFTLFDTTVEYALDALLWPAASLLSYMPQGNAFRSLACLLGKSNLSELYVANLDTSEEQLYALVWGCISDLSPKIALSLQRIKAQSLKSLYPSLACCFANFLSIQNALRILDLVFCYGLETFVRLLVAIFLKNEDKLLNITNLDQWNRYLSSDIVGPYRFPTTQKYTFYTRTPVDVDSWIQDASNLQISTDRFPSYLSYHETVISRQTFRTNMLNELKVQNKDLAENIAELENRMVLLNRENTNLSTELSNHRVLRSESEEKTDYLRNSIATLEEQVKHLPEQLKESLQQEIVVLKNRNRKFEESNAYAVQQITYLNEELERTLRQLHDLEDKHSQLQARWDSVSKMFKK</sequence>
<dbReference type="Proteomes" id="UP001212411">
    <property type="component" value="Chromosome 3"/>
</dbReference>
<feature type="domain" description="Rab-GAP TBC" evidence="3">
    <location>
        <begin position="217"/>
        <end position="410"/>
    </location>
</feature>
<evidence type="ECO:0000313" key="5">
    <source>
        <dbReference type="Proteomes" id="UP001212411"/>
    </source>
</evidence>
<dbReference type="InterPro" id="IPR050302">
    <property type="entry name" value="Rab_GAP_TBC_domain"/>
</dbReference>
<name>A0AAF0AYL6_9SCHI</name>
<dbReference type="PANTHER" id="PTHR47219">
    <property type="entry name" value="RAB GTPASE-ACTIVATING PROTEIN 1-LIKE"/>
    <property type="match status" value="1"/>
</dbReference>
<dbReference type="EMBL" id="CP115613">
    <property type="protein sequence ID" value="WBW74719.1"/>
    <property type="molecule type" value="Genomic_DNA"/>
</dbReference>
<feature type="compositionally biased region" description="Polar residues" evidence="2">
    <location>
        <begin position="115"/>
        <end position="135"/>
    </location>
</feature>